<comment type="caution">
    <text evidence="9">The sequence shown here is derived from an EMBL/GenBank/DDBJ whole genome shotgun (WGS) entry which is preliminary data.</text>
</comment>
<organism evidence="9 10">
    <name type="scientific">Fusibacillus kribbianus</name>
    <dbReference type="NCBI Taxonomy" id="3044208"/>
    <lineage>
        <taxon>Bacteria</taxon>
        <taxon>Bacillati</taxon>
        <taxon>Bacillota</taxon>
        <taxon>Clostridia</taxon>
        <taxon>Lachnospirales</taxon>
        <taxon>Lachnospiraceae</taxon>
        <taxon>Fusibacillus</taxon>
    </lineage>
</organism>
<evidence type="ECO:0000256" key="4">
    <source>
        <dbReference type="ARBA" id="ARBA00022475"/>
    </source>
</evidence>
<evidence type="ECO:0000256" key="6">
    <source>
        <dbReference type="ARBA" id="ARBA00022989"/>
    </source>
</evidence>
<feature type="transmembrane region" description="Helical" evidence="8">
    <location>
        <begin position="123"/>
        <end position="147"/>
    </location>
</feature>
<reference evidence="9 10" key="1">
    <citation type="submission" date="2023-05" db="EMBL/GenBank/DDBJ databases">
        <title>[ruminococcus] sp. nov., isolated from a pig farm feces dump.</title>
        <authorList>
            <person name="Chang Y.-H."/>
        </authorList>
    </citation>
    <scope>NUCLEOTIDE SEQUENCE [LARGE SCALE GENOMIC DNA]</scope>
    <source>
        <strain evidence="9 10">YH-rum2234</strain>
    </source>
</reference>
<protein>
    <recommendedName>
        <fullName evidence="8">Probable membrane transporter protein</fullName>
    </recommendedName>
</protein>
<dbReference type="Pfam" id="PF01925">
    <property type="entry name" value="TauE"/>
    <property type="match status" value="1"/>
</dbReference>
<keyword evidence="3" id="KW-0813">Transport</keyword>
<evidence type="ECO:0000256" key="1">
    <source>
        <dbReference type="ARBA" id="ARBA00004651"/>
    </source>
</evidence>
<evidence type="ECO:0000256" key="7">
    <source>
        <dbReference type="ARBA" id="ARBA00023136"/>
    </source>
</evidence>
<dbReference type="GO" id="GO:0005886">
    <property type="term" value="C:plasma membrane"/>
    <property type="evidence" value="ECO:0007669"/>
    <property type="project" value="UniProtKB-SubCell"/>
</dbReference>
<evidence type="ECO:0000256" key="2">
    <source>
        <dbReference type="ARBA" id="ARBA00009142"/>
    </source>
</evidence>
<gene>
    <name evidence="9" type="ORF">QJ036_09300</name>
</gene>
<dbReference type="Proteomes" id="UP001300383">
    <property type="component" value="Unassembled WGS sequence"/>
</dbReference>
<feature type="transmembrane region" description="Helical" evidence="8">
    <location>
        <begin position="221"/>
        <end position="237"/>
    </location>
</feature>
<comment type="similarity">
    <text evidence="2 8">Belongs to the 4-toluene sulfonate uptake permease (TSUP) (TC 2.A.102) family.</text>
</comment>
<sequence length="238" mass="26230">MIWWMIAAVLAFFVKGLCGFANTLVFTTVLTFGADNINISPVELLSGYPTNAILAWRERSCLKWKIWLPLAALVLVGNVPGILFLKNADNGLIKIIFGFVIILVGLEMLVRERRLRKTKESKAVLILIGILSGILCGLYGVGALLGAYVGRVTEDSHSFKANICMVFLVENTFRIILYTVWGILNVSLLKKAAVLLPFTLAGLLLGMYAGRIMNEKTVRRLVTWMLIVSGAALIVMNL</sequence>
<keyword evidence="5 8" id="KW-0812">Transmembrane</keyword>
<keyword evidence="6 8" id="KW-1133">Transmembrane helix</keyword>
<dbReference type="InterPro" id="IPR002781">
    <property type="entry name" value="TM_pro_TauE-like"/>
</dbReference>
<keyword evidence="10" id="KW-1185">Reference proteome</keyword>
<name>A0AAP4F021_9FIRM</name>
<evidence type="ECO:0000256" key="5">
    <source>
        <dbReference type="ARBA" id="ARBA00022692"/>
    </source>
</evidence>
<dbReference type="PANTHER" id="PTHR30269:SF38">
    <property type="entry name" value="SULFITE EXPORTER TAUE_SAFE"/>
    <property type="match status" value="1"/>
</dbReference>
<evidence type="ECO:0000256" key="8">
    <source>
        <dbReference type="RuleBase" id="RU363041"/>
    </source>
</evidence>
<evidence type="ECO:0000256" key="3">
    <source>
        <dbReference type="ARBA" id="ARBA00022448"/>
    </source>
</evidence>
<dbReference type="EMBL" id="JASGBQ010000016">
    <property type="protein sequence ID" value="MDI9242665.1"/>
    <property type="molecule type" value="Genomic_DNA"/>
</dbReference>
<proteinExistence type="inferred from homology"/>
<feature type="transmembrane region" description="Helical" evidence="8">
    <location>
        <begin position="159"/>
        <end position="180"/>
    </location>
</feature>
<comment type="subcellular location">
    <subcellularLocation>
        <location evidence="1 8">Cell membrane</location>
        <topology evidence="1 8">Multi-pass membrane protein</topology>
    </subcellularLocation>
</comment>
<keyword evidence="7 8" id="KW-0472">Membrane</keyword>
<keyword evidence="4 8" id="KW-1003">Cell membrane</keyword>
<dbReference type="RefSeq" id="WP_283231110.1">
    <property type="nucleotide sequence ID" value="NZ_JASGBQ010000016.1"/>
</dbReference>
<evidence type="ECO:0000313" key="10">
    <source>
        <dbReference type="Proteomes" id="UP001300383"/>
    </source>
</evidence>
<dbReference type="InterPro" id="IPR052017">
    <property type="entry name" value="TSUP"/>
</dbReference>
<accession>A0AAP4F021</accession>
<feature type="transmembrane region" description="Helical" evidence="8">
    <location>
        <begin position="192"/>
        <end position="209"/>
    </location>
</feature>
<dbReference type="PANTHER" id="PTHR30269">
    <property type="entry name" value="TRANSMEMBRANE PROTEIN YFCA"/>
    <property type="match status" value="1"/>
</dbReference>
<evidence type="ECO:0000313" key="9">
    <source>
        <dbReference type="EMBL" id="MDI9242665.1"/>
    </source>
</evidence>
<dbReference type="AlphaFoldDB" id="A0AAP4F021"/>
<feature type="transmembrane region" description="Helical" evidence="8">
    <location>
        <begin position="91"/>
        <end position="111"/>
    </location>
</feature>
<feature type="transmembrane region" description="Helical" evidence="8">
    <location>
        <begin position="66"/>
        <end position="85"/>
    </location>
</feature>